<evidence type="ECO:0000313" key="1">
    <source>
        <dbReference type="EMBL" id="AZV78042.1"/>
    </source>
</evidence>
<name>A0A3T0N225_9RHOB</name>
<accession>A0A3T0N225</accession>
<dbReference type="RefSeq" id="WP_127748598.1">
    <property type="nucleotide sequence ID" value="NZ_CP033219.1"/>
</dbReference>
<dbReference type="EMBL" id="CP033219">
    <property type="protein sequence ID" value="AZV78042.1"/>
    <property type="molecule type" value="Genomic_DNA"/>
</dbReference>
<keyword evidence="2" id="KW-1185">Reference proteome</keyword>
<gene>
    <name evidence="1" type="ORF">EBB79_09150</name>
</gene>
<dbReference type="AlphaFoldDB" id="A0A3T0N225"/>
<reference evidence="1 2" key="1">
    <citation type="submission" date="2018-10" db="EMBL/GenBank/DDBJ databases">
        <title>Parasedimentitalea marina sp. nov., a psychrophilic bacterium isolated from deep seawater of the New Britain Trench.</title>
        <authorList>
            <person name="Cao J."/>
        </authorList>
    </citation>
    <scope>NUCLEOTIDE SEQUENCE [LARGE SCALE GENOMIC DNA]</scope>
    <source>
        <strain evidence="1 2">W43</strain>
    </source>
</reference>
<sequence length="427" mass="46245">MFLKYKLKKGENFKTAMRKYKITDWIGVWNLKGNAALRKKRKVADKLEEGDVLVLWDGRIKYHKVELDRKVYLVPEKEWPATKKKIIADMNAKLLTPLFKTKKIYDDEYLYLASIANDNAISGFFAALVENVTNARVPLKEMNAASTALRDLQKKILGGKFSQVTAAGKKAQSAIDAYVKASDDYRRKMCDGATKGVKAVQFVDDYAFIVAGALATGGASAVVGGTFTAVEIAAAVGAGTALVKGAGNEIGRKVAGEERNFEEIAFTLYAKMVVGGAEGALVGKLLSGSMATAFFKEFSRILSKSFPQIVRAVLRDEVGALLKAPSLMTAIGKEKMIEEAVKIVARTSAGTMKAHAKKIFSQDEGLLVSAVKAALKKLTGRESEEKLAQAIARELASGKAAQALARSVIKSNRKPIIKELEKIEVAA</sequence>
<evidence type="ECO:0000313" key="2">
    <source>
        <dbReference type="Proteomes" id="UP000283063"/>
    </source>
</evidence>
<dbReference type="Proteomes" id="UP000283063">
    <property type="component" value="Chromosome"/>
</dbReference>
<dbReference type="KEGG" id="sedi:EBB79_09150"/>
<organism evidence="1 2">
    <name type="scientific">Parasedimentitalea marina</name>
    <dbReference type="NCBI Taxonomy" id="2483033"/>
    <lineage>
        <taxon>Bacteria</taxon>
        <taxon>Pseudomonadati</taxon>
        <taxon>Pseudomonadota</taxon>
        <taxon>Alphaproteobacteria</taxon>
        <taxon>Rhodobacterales</taxon>
        <taxon>Paracoccaceae</taxon>
        <taxon>Parasedimentitalea</taxon>
    </lineage>
</organism>
<protein>
    <submittedName>
        <fullName evidence="1">Uncharacterized protein</fullName>
    </submittedName>
</protein>
<proteinExistence type="predicted"/>